<evidence type="ECO:0000259" key="3">
    <source>
        <dbReference type="PROSITE" id="PS01031"/>
    </source>
</evidence>
<dbReference type="InterPro" id="IPR002068">
    <property type="entry name" value="A-crystallin/Hsp20_dom"/>
</dbReference>
<evidence type="ECO:0000256" key="2">
    <source>
        <dbReference type="RuleBase" id="RU003616"/>
    </source>
</evidence>
<dbReference type="CDD" id="cd06464">
    <property type="entry name" value="ACD_sHsps-like"/>
    <property type="match status" value="1"/>
</dbReference>
<comment type="similarity">
    <text evidence="1 2">Belongs to the small heat shock protein (HSP20) family.</text>
</comment>
<dbReference type="SUPFAM" id="SSF49764">
    <property type="entry name" value="HSP20-like chaperones"/>
    <property type="match status" value="1"/>
</dbReference>
<dbReference type="InterPro" id="IPR008978">
    <property type="entry name" value="HSP20-like_chaperone"/>
</dbReference>
<protein>
    <submittedName>
        <fullName evidence="4">Hsp20/alpha crystallin family protein</fullName>
    </submittedName>
</protein>
<evidence type="ECO:0000256" key="1">
    <source>
        <dbReference type="PROSITE-ProRule" id="PRU00285"/>
    </source>
</evidence>
<dbReference type="Pfam" id="PF00011">
    <property type="entry name" value="HSP20"/>
    <property type="match status" value="1"/>
</dbReference>
<accession>A0A7C6EHS0</accession>
<sequence>MRQNKMDTDKMGFSEIRVIYEKEDAITEEYGLETFINWQPLYDLYIIDETISIIIELPGVEMKDITIYVGQNHMTISGIKRSAMIEKRREKQNVVFHNLEIAYGRFFRTIEFPLPVEPKYGSYRLKQGVLTIKFPVLKEYIIPIEEE</sequence>
<feature type="domain" description="SHSP" evidence="3">
    <location>
        <begin position="33"/>
        <end position="147"/>
    </location>
</feature>
<name>A0A7C6EHS0_UNCW3</name>
<gene>
    <name evidence="4" type="ORF">ENV70_07135</name>
</gene>
<reference evidence="4" key="1">
    <citation type="journal article" date="2020" name="mSystems">
        <title>Genome- and Community-Level Interaction Insights into Carbon Utilization and Element Cycling Functions of Hydrothermarchaeota in Hydrothermal Sediment.</title>
        <authorList>
            <person name="Zhou Z."/>
            <person name="Liu Y."/>
            <person name="Xu W."/>
            <person name="Pan J."/>
            <person name="Luo Z.H."/>
            <person name="Li M."/>
        </authorList>
    </citation>
    <scope>NUCLEOTIDE SEQUENCE [LARGE SCALE GENOMIC DNA]</scope>
    <source>
        <strain evidence="4">SpSt-783</strain>
    </source>
</reference>
<comment type="caution">
    <text evidence="4">The sequence shown here is derived from an EMBL/GenBank/DDBJ whole genome shotgun (WGS) entry which is preliminary data.</text>
</comment>
<dbReference type="Gene3D" id="2.60.40.790">
    <property type="match status" value="1"/>
</dbReference>
<organism evidence="4">
    <name type="scientific">candidate division WOR-3 bacterium</name>
    <dbReference type="NCBI Taxonomy" id="2052148"/>
    <lineage>
        <taxon>Bacteria</taxon>
        <taxon>Bacteria division WOR-3</taxon>
    </lineage>
</organism>
<dbReference type="PROSITE" id="PS01031">
    <property type="entry name" value="SHSP"/>
    <property type="match status" value="1"/>
</dbReference>
<dbReference type="AlphaFoldDB" id="A0A7C6EHS0"/>
<dbReference type="EMBL" id="DTHJ01000144">
    <property type="protein sequence ID" value="HHS63363.1"/>
    <property type="molecule type" value="Genomic_DNA"/>
</dbReference>
<evidence type="ECO:0000313" key="4">
    <source>
        <dbReference type="EMBL" id="HHS63363.1"/>
    </source>
</evidence>
<proteinExistence type="inferred from homology"/>